<evidence type="ECO:0000256" key="6">
    <source>
        <dbReference type="ARBA" id="ARBA00011940"/>
    </source>
</evidence>
<dbReference type="GO" id="GO:0004807">
    <property type="term" value="F:triose-phosphate isomerase activity"/>
    <property type="evidence" value="ECO:0007669"/>
    <property type="project" value="UniProtKB-EC"/>
</dbReference>
<dbReference type="Gene3D" id="3.20.20.70">
    <property type="entry name" value="Aldolase class I"/>
    <property type="match status" value="1"/>
</dbReference>
<feature type="region of interest" description="Disordered" evidence="11">
    <location>
        <begin position="237"/>
        <end position="256"/>
    </location>
</feature>
<keyword evidence="9 10" id="KW-0413">Isomerase</keyword>
<dbReference type="PROSITE" id="PS51440">
    <property type="entry name" value="TIM_2"/>
    <property type="match status" value="1"/>
</dbReference>
<keyword evidence="10" id="KW-0324">Glycolysis</keyword>
<evidence type="ECO:0000256" key="8">
    <source>
        <dbReference type="ARBA" id="ARBA00022432"/>
    </source>
</evidence>
<evidence type="ECO:0000256" key="11">
    <source>
        <dbReference type="SAM" id="MobiDB-lite"/>
    </source>
</evidence>
<dbReference type="SUPFAM" id="SSF51351">
    <property type="entry name" value="Triosephosphate isomerase (TIM)"/>
    <property type="match status" value="1"/>
</dbReference>
<evidence type="ECO:0000313" key="12">
    <source>
        <dbReference type="EMBL" id="ROT68434.1"/>
    </source>
</evidence>
<dbReference type="InterPro" id="IPR013785">
    <property type="entry name" value="Aldolase_TIM"/>
</dbReference>
<dbReference type="GO" id="GO:0046166">
    <property type="term" value="P:glyceraldehyde-3-phosphate biosynthetic process"/>
    <property type="evidence" value="ECO:0007669"/>
    <property type="project" value="TreeGrafter"/>
</dbReference>
<dbReference type="Pfam" id="PF00121">
    <property type="entry name" value="TIM"/>
    <property type="match status" value="1"/>
</dbReference>
<reference evidence="12 13" key="1">
    <citation type="submission" date="2018-04" db="EMBL/GenBank/DDBJ databases">
        <authorList>
            <person name="Zhang X."/>
            <person name="Yuan J."/>
            <person name="Li F."/>
            <person name="Xiang J."/>
        </authorList>
    </citation>
    <scope>NUCLEOTIDE SEQUENCE [LARGE SCALE GENOMIC DNA]</scope>
    <source>
        <tissue evidence="12">Muscle</tissue>
    </source>
</reference>
<evidence type="ECO:0000256" key="9">
    <source>
        <dbReference type="ARBA" id="ARBA00023235"/>
    </source>
</evidence>
<dbReference type="GO" id="GO:0005829">
    <property type="term" value="C:cytosol"/>
    <property type="evidence" value="ECO:0007669"/>
    <property type="project" value="TreeGrafter"/>
</dbReference>
<comment type="pathway">
    <text evidence="3 10">Carbohydrate biosynthesis; gluconeogenesis.</text>
</comment>
<keyword evidence="8 10" id="KW-0312">Gluconeogenesis</keyword>
<dbReference type="UniPathway" id="UPA00138"/>
<dbReference type="EC" id="5.3.1.1" evidence="6 10"/>
<name>A0A3R7MS41_PENVA</name>
<evidence type="ECO:0000313" key="13">
    <source>
        <dbReference type="Proteomes" id="UP000283509"/>
    </source>
</evidence>
<dbReference type="AlphaFoldDB" id="A0A3R7MS41"/>
<evidence type="ECO:0000256" key="10">
    <source>
        <dbReference type="RuleBase" id="RU363013"/>
    </source>
</evidence>
<dbReference type="GO" id="GO:0019563">
    <property type="term" value="P:glycerol catabolic process"/>
    <property type="evidence" value="ECO:0007669"/>
    <property type="project" value="TreeGrafter"/>
</dbReference>
<evidence type="ECO:0000256" key="4">
    <source>
        <dbReference type="ARBA" id="ARBA00007422"/>
    </source>
</evidence>
<protein>
    <recommendedName>
        <fullName evidence="7 10">Triosephosphate isomerase</fullName>
        <ecNumber evidence="6 10">5.3.1.1</ecNumber>
    </recommendedName>
</protein>
<sequence length="300" mass="32795">MTLRRATEMSGPRKFLVVGGWTPQADSSAENTRDSFSSFLSYARQNLPVEIGTTVPDGHQEEEAFCRDCHCHWEVVGRALSGSSDSQLKEAIVDAQQAGRKVIVRLCETSEDREEGRTDDVLFGQMKSLAASISDWSRVVIAFEALWASNTGVLATAAQVQEALAKLRHWLRANVSDKVANSTRILYAGSVSSSNCRELAQLEDLDGFLVGSAALTRRRSRDHFVARVSLVPVGDARGPQVDRSADPAASSAGMREEIGGDDAQSETIHLKGFHSCFGQNPVQMNIYRGLYVYKSLLSII</sequence>
<dbReference type="EMBL" id="QCYY01002665">
    <property type="protein sequence ID" value="ROT68434.1"/>
    <property type="molecule type" value="Genomic_DNA"/>
</dbReference>
<gene>
    <name evidence="12" type="ORF">C7M84_013396</name>
</gene>
<dbReference type="InterPro" id="IPR000652">
    <property type="entry name" value="Triosephosphate_isomerase"/>
</dbReference>
<reference evidence="12 13" key="2">
    <citation type="submission" date="2019-01" db="EMBL/GenBank/DDBJ databases">
        <title>The decoding of complex shrimp genome reveals the adaptation for benthos swimmer, frequently molting mechanism and breeding impact on genome.</title>
        <authorList>
            <person name="Sun Y."/>
            <person name="Gao Y."/>
            <person name="Yu Y."/>
        </authorList>
    </citation>
    <scope>NUCLEOTIDE SEQUENCE [LARGE SCALE GENOMIC DNA]</scope>
    <source>
        <tissue evidence="12">Muscle</tissue>
    </source>
</reference>
<comment type="caution">
    <text evidence="12">The sequence shown here is derived from an EMBL/GenBank/DDBJ whole genome shotgun (WGS) entry which is preliminary data.</text>
</comment>
<proteinExistence type="inferred from homology"/>
<dbReference type="InterPro" id="IPR035990">
    <property type="entry name" value="TIM_sf"/>
</dbReference>
<evidence type="ECO:0000256" key="2">
    <source>
        <dbReference type="ARBA" id="ARBA00004680"/>
    </source>
</evidence>
<comment type="pathway">
    <text evidence="2 10">Carbohydrate degradation; glycolysis; D-glyceraldehyde 3-phosphate from glycerone phosphate: step 1/1.</text>
</comment>
<evidence type="ECO:0000256" key="5">
    <source>
        <dbReference type="ARBA" id="ARBA00011738"/>
    </source>
</evidence>
<dbReference type="GO" id="GO:0006096">
    <property type="term" value="P:glycolytic process"/>
    <property type="evidence" value="ECO:0007669"/>
    <property type="project" value="UniProtKB-UniPathway"/>
</dbReference>
<organism evidence="12 13">
    <name type="scientific">Penaeus vannamei</name>
    <name type="common">Whiteleg shrimp</name>
    <name type="synonym">Litopenaeus vannamei</name>
    <dbReference type="NCBI Taxonomy" id="6689"/>
    <lineage>
        <taxon>Eukaryota</taxon>
        <taxon>Metazoa</taxon>
        <taxon>Ecdysozoa</taxon>
        <taxon>Arthropoda</taxon>
        <taxon>Crustacea</taxon>
        <taxon>Multicrustacea</taxon>
        <taxon>Malacostraca</taxon>
        <taxon>Eumalacostraca</taxon>
        <taxon>Eucarida</taxon>
        <taxon>Decapoda</taxon>
        <taxon>Dendrobranchiata</taxon>
        <taxon>Penaeoidea</taxon>
        <taxon>Penaeidae</taxon>
        <taxon>Penaeus</taxon>
    </lineage>
</organism>
<dbReference type="STRING" id="6689.A0A3R7MS41"/>
<dbReference type="UniPathway" id="UPA00109">
    <property type="reaction ID" value="UER00189"/>
</dbReference>
<comment type="subunit">
    <text evidence="5">Homodimer.</text>
</comment>
<dbReference type="OrthoDB" id="6715177at2759"/>
<accession>A0A3R7MS41</accession>
<evidence type="ECO:0000256" key="3">
    <source>
        <dbReference type="ARBA" id="ARBA00004742"/>
    </source>
</evidence>
<evidence type="ECO:0000256" key="1">
    <source>
        <dbReference type="ARBA" id="ARBA00000474"/>
    </source>
</evidence>
<evidence type="ECO:0000256" key="7">
    <source>
        <dbReference type="ARBA" id="ARBA00019397"/>
    </source>
</evidence>
<keyword evidence="13" id="KW-1185">Reference proteome</keyword>
<dbReference type="CDD" id="cd00311">
    <property type="entry name" value="TIM"/>
    <property type="match status" value="1"/>
</dbReference>
<dbReference type="Proteomes" id="UP000283509">
    <property type="component" value="Unassembled WGS sequence"/>
</dbReference>
<comment type="similarity">
    <text evidence="4 10">Belongs to the triosephosphate isomerase family.</text>
</comment>
<comment type="catalytic activity">
    <reaction evidence="1 10">
        <text>D-glyceraldehyde 3-phosphate = dihydroxyacetone phosphate</text>
        <dbReference type="Rhea" id="RHEA:18585"/>
        <dbReference type="ChEBI" id="CHEBI:57642"/>
        <dbReference type="ChEBI" id="CHEBI:59776"/>
        <dbReference type="EC" id="5.3.1.1"/>
    </reaction>
</comment>
<dbReference type="PANTHER" id="PTHR21139">
    <property type="entry name" value="TRIOSEPHOSPHATE ISOMERASE"/>
    <property type="match status" value="1"/>
</dbReference>
<dbReference type="GO" id="GO:0006094">
    <property type="term" value="P:gluconeogenesis"/>
    <property type="evidence" value="ECO:0007669"/>
    <property type="project" value="UniProtKB-UniPathway"/>
</dbReference>
<dbReference type="PANTHER" id="PTHR21139:SF2">
    <property type="entry name" value="TRIOSEPHOSPHATE ISOMERASE"/>
    <property type="match status" value="1"/>
</dbReference>